<comment type="similarity">
    <text evidence="1">Belongs to the FemABX family.</text>
</comment>
<protein>
    <submittedName>
        <fullName evidence="7">FemAB family protein</fullName>
    </submittedName>
</protein>
<dbReference type="PANTHER" id="PTHR36174">
    <property type="entry name" value="LIPID II:GLYCINE GLYCYLTRANSFERASE"/>
    <property type="match status" value="1"/>
</dbReference>
<evidence type="ECO:0000256" key="3">
    <source>
        <dbReference type="ARBA" id="ARBA00022960"/>
    </source>
</evidence>
<evidence type="ECO:0000256" key="6">
    <source>
        <dbReference type="ARBA" id="ARBA00023316"/>
    </source>
</evidence>
<name>G5K289_9STRE</name>
<dbReference type="GO" id="GO:0071555">
    <property type="term" value="P:cell wall organization"/>
    <property type="evidence" value="ECO:0007669"/>
    <property type="project" value="UniProtKB-KW"/>
</dbReference>
<dbReference type="EMBL" id="AEUX02000005">
    <property type="protein sequence ID" value="EHI70244.1"/>
    <property type="molecule type" value="Genomic_DNA"/>
</dbReference>
<gene>
    <name evidence="7" type="ORF">STRIC_2498</name>
</gene>
<keyword evidence="3" id="KW-0133">Cell shape</keyword>
<reference evidence="7 8" key="1">
    <citation type="journal article" date="2014" name="Int. J. Syst. Evol. Microbiol.">
        <title>Phylogenomics and the dynamic genome evolution of the genus Streptococcus.</title>
        <authorList>
            <consortium name="The Broad Institute Genome Sequencing Platform"/>
            <person name="Richards V.P."/>
            <person name="Palmer S.R."/>
            <person name="Pavinski Bitar P.D."/>
            <person name="Qin X."/>
            <person name="Weinstock G.M."/>
            <person name="Highlander S.K."/>
            <person name="Town C.D."/>
            <person name="Burne R.A."/>
            <person name="Stanhope M.J."/>
        </authorList>
    </citation>
    <scope>NUCLEOTIDE SEQUENCE [LARGE SCALE GENOMIC DNA]</scope>
    <source>
        <strain evidence="7 8">707-05</strain>
    </source>
</reference>
<keyword evidence="6" id="KW-0961">Cell wall biogenesis/degradation</keyword>
<proteinExistence type="inferred from homology"/>
<keyword evidence="2" id="KW-0808">Transferase</keyword>
<organism evidence="7 8">
    <name type="scientific">Streptococcus ictaluri 707-05</name>
    <dbReference type="NCBI Taxonomy" id="764299"/>
    <lineage>
        <taxon>Bacteria</taxon>
        <taxon>Bacillati</taxon>
        <taxon>Bacillota</taxon>
        <taxon>Bacilli</taxon>
        <taxon>Lactobacillales</taxon>
        <taxon>Streptococcaceae</taxon>
        <taxon>Streptococcus</taxon>
    </lineage>
</organism>
<dbReference type="OrthoDB" id="9785911at2"/>
<dbReference type="Gene3D" id="3.40.630.30">
    <property type="match status" value="2"/>
</dbReference>
<dbReference type="PANTHER" id="PTHR36174:SF1">
    <property type="entry name" value="LIPID II:GLYCINE GLYCYLTRANSFERASE"/>
    <property type="match status" value="1"/>
</dbReference>
<evidence type="ECO:0000313" key="7">
    <source>
        <dbReference type="EMBL" id="EHI70244.1"/>
    </source>
</evidence>
<dbReference type="Pfam" id="PF02388">
    <property type="entry name" value="FemAB"/>
    <property type="match status" value="1"/>
</dbReference>
<dbReference type="InterPro" id="IPR016181">
    <property type="entry name" value="Acyl_CoA_acyltransferase"/>
</dbReference>
<evidence type="ECO:0000256" key="5">
    <source>
        <dbReference type="ARBA" id="ARBA00023315"/>
    </source>
</evidence>
<keyword evidence="8" id="KW-1185">Reference proteome</keyword>
<dbReference type="InterPro" id="IPR050644">
    <property type="entry name" value="PG_Glycine_Bridge_Synth"/>
</dbReference>
<keyword evidence="5" id="KW-0012">Acyltransferase</keyword>
<dbReference type="PROSITE" id="PS51191">
    <property type="entry name" value="FEMABX"/>
    <property type="match status" value="1"/>
</dbReference>
<keyword evidence="4" id="KW-0573">Peptidoglycan synthesis</keyword>
<dbReference type="SUPFAM" id="SSF55729">
    <property type="entry name" value="Acyl-CoA N-acyltransferases (Nat)"/>
    <property type="match status" value="2"/>
</dbReference>
<dbReference type="GO" id="GO:0016755">
    <property type="term" value="F:aminoacyltransferase activity"/>
    <property type="evidence" value="ECO:0007669"/>
    <property type="project" value="InterPro"/>
</dbReference>
<evidence type="ECO:0000256" key="1">
    <source>
        <dbReference type="ARBA" id="ARBA00009943"/>
    </source>
</evidence>
<dbReference type="GO" id="GO:0009252">
    <property type="term" value="P:peptidoglycan biosynthetic process"/>
    <property type="evidence" value="ECO:0007669"/>
    <property type="project" value="UniProtKB-KW"/>
</dbReference>
<evidence type="ECO:0000313" key="8">
    <source>
        <dbReference type="Proteomes" id="UP000003330"/>
    </source>
</evidence>
<dbReference type="RefSeq" id="WP_008088523.1">
    <property type="nucleotide sequence ID" value="NZ_AEUX02000005.1"/>
</dbReference>
<dbReference type="STRING" id="764299.STRIC_2498"/>
<evidence type="ECO:0000256" key="2">
    <source>
        <dbReference type="ARBA" id="ARBA00022679"/>
    </source>
</evidence>
<sequence>MDIKTASLTEFKTIQLQLSNANFLQSSQISEVQEKRGNFFKTERLIFSENNKVIGFAVVNYRKRKKFFTDAIITQGPVLDYSNPVELKTMIQQLEKHVKKNKALSLLIHPYVQTNDKTEQLIKEFGQLGYDHEFDSDNMLNGINQAFIKDLSEINDQKELFDSYSKNVQRDISKFKSMGVKVRRLQLNELNDFYDILYSTSKRKHFFVQDLDFFQKIYSSFNNDALFMYAYLDCKTYINYLDEHINQYSQKIDDLKAKPQTKRSKGKIKDLTSQMDSFILRKEKFEAFDIKTDQLPLSSYLFVAYGDEITSYVGGNIEEYMNFGGATLINDEILKYAISQNIKYFNFGGTIETESASSGTGNYKYKKQFGGELVQYIGSFTKDLSLIAKLFH</sequence>
<dbReference type="Proteomes" id="UP000003330">
    <property type="component" value="Unassembled WGS sequence"/>
</dbReference>
<evidence type="ECO:0000256" key="4">
    <source>
        <dbReference type="ARBA" id="ARBA00022984"/>
    </source>
</evidence>
<dbReference type="AlphaFoldDB" id="G5K289"/>
<dbReference type="InterPro" id="IPR003447">
    <property type="entry name" value="FEMABX"/>
</dbReference>
<dbReference type="GO" id="GO:0008360">
    <property type="term" value="P:regulation of cell shape"/>
    <property type="evidence" value="ECO:0007669"/>
    <property type="project" value="UniProtKB-KW"/>
</dbReference>
<comment type="caution">
    <text evidence="7">The sequence shown here is derived from an EMBL/GenBank/DDBJ whole genome shotgun (WGS) entry which is preliminary data.</text>
</comment>
<accession>G5K289</accession>
<dbReference type="eggNOG" id="COG2348">
    <property type="taxonomic scope" value="Bacteria"/>
</dbReference>
<dbReference type="Gene3D" id="1.20.58.90">
    <property type="match status" value="1"/>
</dbReference>